<keyword evidence="1" id="KW-1133">Transmembrane helix</keyword>
<accession>A0A1G2M2V3</accession>
<evidence type="ECO:0000256" key="1">
    <source>
        <dbReference type="SAM" id="Phobius"/>
    </source>
</evidence>
<dbReference type="AlphaFoldDB" id="A0A1G2M2V3"/>
<evidence type="ECO:0000313" key="3">
    <source>
        <dbReference type="Proteomes" id="UP000178873"/>
    </source>
</evidence>
<keyword evidence="1" id="KW-0812">Transmembrane</keyword>
<dbReference type="Proteomes" id="UP000178873">
    <property type="component" value="Unassembled WGS sequence"/>
</dbReference>
<protein>
    <submittedName>
        <fullName evidence="2">Uncharacterized protein</fullName>
    </submittedName>
</protein>
<keyword evidence="1" id="KW-0472">Membrane</keyword>
<dbReference type="STRING" id="1802301.A2664_01815"/>
<proteinExistence type="predicted"/>
<organism evidence="2 3">
    <name type="scientific">Candidatus Taylorbacteria bacterium RIFCSPHIGHO2_01_FULL_46_22b</name>
    <dbReference type="NCBI Taxonomy" id="1802301"/>
    <lineage>
        <taxon>Bacteria</taxon>
        <taxon>Candidatus Tayloriibacteriota</taxon>
    </lineage>
</organism>
<feature type="transmembrane region" description="Helical" evidence="1">
    <location>
        <begin position="12"/>
        <end position="33"/>
    </location>
</feature>
<sequence length="94" mass="10877">MESLIKADIFFFIASIATIVLTVLVSILLFYFIKAGKNLYALSEALKEGFKGSEEFVMELKERLEDNIVFRLFFPPSRKRRRTALKNDSIKDSH</sequence>
<gene>
    <name evidence="2" type="ORF">A2664_01815</name>
</gene>
<comment type="caution">
    <text evidence="2">The sequence shown here is derived from an EMBL/GenBank/DDBJ whole genome shotgun (WGS) entry which is preliminary data.</text>
</comment>
<dbReference type="EMBL" id="MHRF01000007">
    <property type="protein sequence ID" value="OHA18187.1"/>
    <property type="molecule type" value="Genomic_DNA"/>
</dbReference>
<reference evidence="2 3" key="1">
    <citation type="journal article" date="2016" name="Nat. Commun.">
        <title>Thousands of microbial genomes shed light on interconnected biogeochemical processes in an aquifer system.</title>
        <authorList>
            <person name="Anantharaman K."/>
            <person name="Brown C.T."/>
            <person name="Hug L.A."/>
            <person name="Sharon I."/>
            <person name="Castelle C.J."/>
            <person name="Probst A.J."/>
            <person name="Thomas B.C."/>
            <person name="Singh A."/>
            <person name="Wilkins M.J."/>
            <person name="Karaoz U."/>
            <person name="Brodie E.L."/>
            <person name="Williams K.H."/>
            <person name="Hubbard S.S."/>
            <person name="Banfield J.F."/>
        </authorList>
    </citation>
    <scope>NUCLEOTIDE SEQUENCE [LARGE SCALE GENOMIC DNA]</scope>
</reference>
<evidence type="ECO:0000313" key="2">
    <source>
        <dbReference type="EMBL" id="OHA18187.1"/>
    </source>
</evidence>
<name>A0A1G2M2V3_9BACT</name>